<protein>
    <recommendedName>
        <fullName evidence="8">PXA domain-containing protein</fullName>
    </recommendedName>
</protein>
<comment type="similarity">
    <text evidence="1">Belongs to the sorting nexin family.</text>
</comment>
<keyword evidence="3" id="KW-0812">Transmembrane</keyword>
<feature type="transmembrane region" description="Helical" evidence="3">
    <location>
        <begin position="29"/>
        <end position="46"/>
    </location>
</feature>
<evidence type="ECO:0000313" key="6">
    <source>
        <dbReference type="EMBL" id="PWN45040.1"/>
    </source>
</evidence>
<dbReference type="PROSITE" id="PS51207">
    <property type="entry name" value="PXA"/>
    <property type="match status" value="1"/>
</dbReference>
<dbReference type="EMBL" id="KZ819357">
    <property type="protein sequence ID" value="PWN45040.1"/>
    <property type="molecule type" value="Genomic_DNA"/>
</dbReference>
<evidence type="ECO:0000313" key="7">
    <source>
        <dbReference type="Proteomes" id="UP000245783"/>
    </source>
</evidence>
<dbReference type="RefSeq" id="XP_025372200.1">
    <property type="nucleotide sequence ID" value="XM_025513086.1"/>
</dbReference>
<dbReference type="Gene3D" id="1.10.167.10">
    <property type="entry name" value="Regulator of G-protein Signalling 4, domain 2"/>
    <property type="match status" value="1"/>
</dbReference>
<dbReference type="InParanoid" id="A0A316W540"/>
<reference evidence="6 7" key="1">
    <citation type="journal article" date="2018" name="Mol. Biol. Evol.">
        <title>Broad Genomic Sampling Reveals a Smut Pathogenic Ancestry of the Fungal Clade Ustilaginomycotina.</title>
        <authorList>
            <person name="Kijpornyongpan T."/>
            <person name="Mondo S.J."/>
            <person name="Barry K."/>
            <person name="Sandor L."/>
            <person name="Lee J."/>
            <person name="Lipzen A."/>
            <person name="Pangilinan J."/>
            <person name="LaButti K."/>
            <person name="Hainaut M."/>
            <person name="Henrissat B."/>
            <person name="Grigoriev I.V."/>
            <person name="Spatafora J.W."/>
            <person name="Aime M.C."/>
        </authorList>
    </citation>
    <scope>NUCLEOTIDE SEQUENCE [LARGE SCALE GENOMIC DNA]</scope>
    <source>
        <strain evidence="6 7">MCA 4658</strain>
    </source>
</reference>
<dbReference type="SUPFAM" id="SSF48097">
    <property type="entry name" value="Regulator of G-protein signaling, RGS"/>
    <property type="match status" value="1"/>
</dbReference>
<evidence type="ECO:0000259" key="5">
    <source>
        <dbReference type="PROSITE" id="PS51207"/>
    </source>
</evidence>
<feature type="region of interest" description="Disordered" evidence="2">
    <location>
        <begin position="642"/>
        <end position="665"/>
    </location>
</feature>
<feature type="compositionally biased region" description="Polar residues" evidence="2">
    <location>
        <begin position="830"/>
        <end position="839"/>
    </location>
</feature>
<dbReference type="FunCoup" id="A0A316W540">
    <property type="interactions" value="336"/>
</dbReference>
<feature type="compositionally biased region" description="Basic and acidic residues" evidence="2">
    <location>
        <begin position="862"/>
        <end position="875"/>
    </location>
</feature>
<dbReference type="InterPro" id="IPR013937">
    <property type="entry name" value="Sorting_nexin_C"/>
</dbReference>
<keyword evidence="3" id="KW-0472">Membrane</keyword>
<dbReference type="PANTHER" id="PTHR22775">
    <property type="entry name" value="SORTING NEXIN"/>
    <property type="match status" value="1"/>
</dbReference>
<organism evidence="6 7">
    <name type="scientific">Ceraceosorus guamensis</name>
    <dbReference type="NCBI Taxonomy" id="1522189"/>
    <lineage>
        <taxon>Eukaryota</taxon>
        <taxon>Fungi</taxon>
        <taxon>Dikarya</taxon>
        <taxon>Basidiomycota</taxon>
        <taxon>Ustilaginomycotina</taxon>
        <taxon>Exobasidiomycetes</taxon>
        <taxon>Ceraceosorales</taxon>
        <taxon>Ceraceosoraceae</taxon>
        <taxon>Ceraceosorus</taxon>
    </lineage>
</organism>
<dbReference type="Gene3D" id="3.30.1520.10">
    <property type="entry name" value="Phox-like domain"/>
    <property type="match status" value="1"/>
</dbReference>
<dbReference type="InterPro" id="IPR036871">
    <property type="entry name" value="PX_dom_sf"/>
</dbReference>
<name>A0A316W540_9BASI</name>
<gene>
    <name evidence="6" type="ORF">IE81DRAFT_320634</name>
</gene>
<proteinExistence type="inferred from homology"/>
<dbReference type="OrthoDB" id="120967at2759"/>
<dbReference type="Pfam" id="PF02194">
    <property type="entry name" value="PXA"/>
    <property type="match status" value="1"/>
</dbReference>
<keyword evidence="3" id="KW-1133">Transmembrane helix</keyword>
<dbReference type="InterPro" id="IPR044926">
    <property type="entry name" value="RGS_subdomain_2"/>
</dbReference>
<feature type="domain" description="PXA" evidence="5">
    <location>
        <begin position="133"/>
        <end position="339"/>
    </location>
</feature>
<dbReference type="GeneID" id="37034956"/>
<feature type="region of interest" description="Disordered" evidence="2">
    <location>
        <begin position="810"/>
        <end position="909"/>
    </location>
</feature>
<dbReference type="Pfam" id="PF00787">
    <property type="entry name" value="PX"/>
    <property type="match status" value="1"/>
</dbReference>
<feature type="transmembrane region" description="Helical" evidence="3">
    <location>
        <begin position="58"/>
        <end position="82"/>
    </location>
</feature>
<feature type="compositionally biased region" description="Polar residues" evidence="2">
    <location>
        <begin position="649"/>
        <end position="658"/>
    </location>
</feature>
<feature type="domain" description="PX" evidence="4">
    <location>
        <begin position="999"/>
        <end position="1134"/>
    </location>
</feature>
<dbReference type="InterPro" id="IPR001683">
    <property type="entry name" value="PX_dom"/>
</dbReference>
<dbReference type="SMART" id="SM00313">
    <property type="entry name" value="PXA"/>
    <property type="match status" value="1"/>
</dbReference>
<dbReference type="GO" id="GO:0035091">
    <property type="term" value="F:phosphatidylinositol binding"/>
    <property type="evidence" value="ECO:0007669"/>
    <property type="project" value="InterPro"/>
</dbReference>
<dbReference type="PANTHER" id="PTHR22775:SF3">
    <property type="entry name" value="SORTING NEXIN-13"/>
    <property type="match status" value="1"/>
</dbReference>
<accession>A0A316W540</accession>
<dbReference type="InterPro" id="IPR003114">
    <property type="entry name" value="Phox_assoc"/>
</dbReference>
<evidence type="ECO:0008006" key="8">
    <source>
        <dbReference type="Google" id="ProtNLM"/>
    </source>
</evidence>
<dbReference type="InterPro" id="IPR036305">
    <property type="entry name" value="RGS_sf"/>
</dbReference>
<keyword evidence="7" id="KW-1185">Reference proteome</keyword>
<dbReference type="SUPFAM" id="SSF64268">
    <property type="entry name" value="PX domain"/>
    <property type="match status" value="1"/>
</dbReference>
<dbReference type="STRING" id="1522189.A0A316W540"/>
<dbReference type="SMART" id="SM00312">
    <property type="entry name" value="PX"/>
    <property type="match status" value="1"/>
</dbReference>
<sequence length="1376" mass="150178">MADPSGAKVRSSPVSAEATLASSAESLKWHVLGVFAAAAALLSLWVDSVSLPTWLCNIFAICFTLFAFTAIPASVVVLAYLADQRQLLRTRDEPRLDGSSRPQLSFTQPTAWAKLRRDINRPRPPTSSLWPASKPLSDVADTIIKWTIRDFVSPWHTPLTARSGSGGEVTSSNFLRAVDRALRHVLRTLGESGSRLDLSTLVVRGVLPKVTSHISVHRKAVLRLHGPPLAGAGDPNQLSGDSTTDIFLAKAYEACGGSLHAAVASTSTLDTRHTEQAHLRSSAERILAVLLPEEELRSPAVRIVARELLACTVLAPLVDSLSDPDTINSMLEHQASVALQEQKLITQLRETLDREQMHSRTRGGKDSHLSSYNDVALSDRIKRGPASGIPSPLAIRSMDEAQARRLKTALVREANKMQSVTGGSGLQTDSTRQYKRMKEGIVAVDARLAQLDNVKSEAVAKALPADDVPKHMELDTTFDPAPVTLQTVLKNSLALSHFLEWMERRGAGQLVQCWMSMSVFRQPLEEVDSDAEEEDAARHSARSQNASRDALDVLLADLRPFVDHYFSGLTCINIRDKEAVIRATQESSKPNAVMTHTELKAARRSVLKAHHQIEMELLEEYWPSFVRSRAFARARRELARDTGSDARQLHTSQAITSADRSRRSIDDETVEQAMDRSMHSADLFGHEPIHRTRSASLALPTQAGTEPLARTRGISKVARKGSRATHNLDLLIGGAGTVRSPSERPPLFRESLFEDGEADDSADQNDTEEAPLTLRADRMDALADALANLIADDGAIATSGERVLSHLTSTHASNVNSSSCSSWAARPSYRTGTRGSATAKQDLRPAFKRSSSGPISDGPRSSQRDRVFGDADNPDKSASSCVSGEGDAVPLGEPSAAPSSSTANHSAGAGAVPIAESELAFDFVREHTRLCADEERVRRQHELLSALIRKAELTGAGVKELRLLTQSQKAAARDLSQLSLAHAELRERKARSSLVMGLVDVSIPFESIMAAEVGAKDFAVYHIQVDKFSARSQVTEEDAREDPQEARPVESGWVVARRYSEFAALNDHLSKRFSEVHRAKSLFPSKRIVVFSPSPLVEGRRQSLENWLRALLLIPTICTSPELEAFLNPAQMHVLQTTLEAAVKSSGMATAPTLSDRSIASPMDAAFEMVVGLTDSLGIPLPAIVSSRQFLTAGLVGRTMGSTPVPESPLQAESQGEMTSTPFTEPICALLFEVFQLSEKDQWFRRQSLVIVLQQALGGTIERKIREAFSSGTSPLAMTRHLTKVRENIWPNGSLKKPAPVRSQAEKDSLRINSLRQCYALVPDIAASFMGKENARKGARDVHSVLQSKRLNKSLIYSVLDLLLDELVEKSRQTPV</sequence>
<dbReference type="Proteomes" id="UP000245783">
    <property type="component" value="Unassembled WGS sequence"/>
</dbReference>
<dbReference type="PROSITE" id="PS50195">
    <property type="entry name" value="PX"/>
    <property type="match status" value="1"/>
</dbReference>
<evidence type="ECO:0000259" key="4">
    <source>
        <dbReference type="PROSITE" id="PS50195"/>
    </source>
</evidence>
<dbReference type="Pfam" id="PF08628">
    <property type="entry name" value="Nexin_C"/>
    <property type="match status" value="1"/>
</dbReference>
<evidence type="ECO:0000256" key="1">
    <source>
        <dbReference type="ARBA" id="ARBA00010883"/>
    </source>
</evidence>
<evidence type="ECO:0000256" key="2">
    <source>
        <dbReference type="SAM" id="MobiDB-lite"/>
    </source>
</evidence>
<feature type="compositionally biased region" description="Low complexity" evidence="2">
    <location>
        <begin position="810"/>
        <end position="828"/>
    </location>
</feature>
<evidence type="ECO:0000256" key="3">
    <source>
        <dbReference type="SAM" id="Phobius"/>
    </source>
</evidence>